<dbReference type="AlphaFoldDB" id="A0A9J6CU54"/>
<gene>
    <name evidence="6" type="ORF">HPB51_029441</name>
</gene>
<evidence type="ECO:0000256" key="4">
    <source>
        <dbReference type="SAM" id="MobiDB-lite"/>
    </source>
</evidence>
<evidence type="ECO:0000256" key="2">
    <source>
        <dbReference type="ARBA" id="ARBA00022679"/>
    </source>
</evidence>
<dbReference type="Gene3D" id="3.30.470.160">
    <property type="entry name" value="Inositol polyphosphate kinase"/>
    <property type="match status" value="1"/>
</dbReference>
<dbReference type="GO" id="GO:0016301">
    <property type="term" value="F:kinase activity"/>
    <property type="evidence" value="ECO:0007669"/>
    <property type="project" value="UniProtKB-KW"/>
</dbReference>
<feature type="compositionally biased region" description="Polar residues" evidence="4">
    <location>
        <begin position="768"/>
        <end position="779"/>
    </location>
</feature>
<organism evidence="6 7">
    <name type="scientific">Rhipicephalus microplus</name>
    <name type="common">Cattle tick</name>
    <name type="synonym">Boophilus microplus</name>
    <dbReference type="NCBI Taxonomy" id="6941"/>
    <lineage>
        <taxon>Eukaryota</taxon>
        <taxon>Metazoa</taxon>
        <taxon>Ecdysozoa</taxon>
        <taxon>Arthropoda</taxon>
        <taxon>Chelicerata</taxon>
        <taxon>Arachnida</taxon>
        <taxon>Acari</taxon>
        <taxon>Parasitiformes</taxon>
        <taxon>Ixodida</taxon>
        <taxon>Ixodoidea</taxon>
        <taxon>Ixodidae</taxon>
        <taxon>Rhipicephalinae</taxon>
        <taxon>Rhipicephalus</taxon>
        <taxon>Boophilus</taxon>
    </lineage>
</organism>
<keyword evidence="2" id="KW-0808">Transferase</keyword>
<reference evidence="6" key="2">
    <citation type="submission" date="2021-09" db="EMBL/GenBank/DDBJ databases">
        <authorList>
            <person name="Jia N."/>
            <person name="Wang J."/>
            <person name="Shi W."/>
            <person name="Du L."/>
            <person name="Sun Y."/>
            <person name="Zhan W."/>
            <person name="Jiang J."/>
            <person name="Wang Q."/>
            <person name="Zhang B."/>
            <person name="Ji P."/>
            <person name="Sakyi L.B."/>
            <person name="Cui X."/>
            <person name="Yuan T."/>
            <person name="Jiang B."/>
            <person name="Yang W."/>
            <person name="Lam T.T.-Y."/>
            <person name="Chang Q."/>
            <person name="Ding S."/>
            <person name="Wang X."/>
            <person name="Zhu J."/>
            <person name="Ruan X."/>
            <person name="Zhao L."/>
            <person name="Wei J."/>
            <person name="Que T."/>
            <person name="Du C."/>
            <person name="Cheng J."/>
            <person name="Dai P."/>
            <person name="Han X."/>
            <person name="Huang E."/>
            <person name="Gao Y."/>
            <person name="Liu J."/>
            <person name="Shao H."/>
            <person name="Ye R."/>
            <person name="Li L."/>
            <person name="Wei W."/>
            <person name="Wang X."/>
            <person name="Wang C."/>
            <person name="Huo Q."/>
            <person name="Li W."/>
            <person name="Guo W."/>
            <person name="Chen H."/>
            <person name="Chen S."/>
            <person name="Zhou L."/>
            <person name="Zhou L."/>
            <person name="Ni X."/>
            <person name="Tian J."/>
            <person name="Zhou Y."/>
            <person name="Sheng Y."/>
            <person name="Liu T."/>
            <person name="Pan Y."/>
            <person name="Xia L."/>
            <person name="Li J."/>
            <person name="Zhao F."/>
            <person name="Cao W."/>
        </authorList>
    </citation>
    <scope>NUCLEOTIDE SEQUENCE</scope>
    <source>
        <strain evidence="6">Rmic-2018</strain>
        <tissue evidence="6">Larvae</tissue>
    </source>
</reference>
<sequence length="833" mass="93978">MYALAIQTSIATSRKESARKRPGKLLSDEETQELLFQSDIDLSDDDDVLDEPRSSSECSGSSSDDNDEVEDDTPASHNVQGRGPIWKAADFPLRCTSDSAPCQVHSRFPMSPFAYFAKYFPEPFWKLCAEQTNLYSVQMRDHRSVRTSPAEMKKLAGIHMLMSLLGLPRARLCWSRISAVPLVTETMTCDRFFELRGMLHFVDLSQTTDAQTENKLFRAEPIIESFRKACLELPSPKAVSVDEQMIPFSGRCPARQYVPSKPNPVGLKNFVLSSSDGLVLDFVIYTGKGTVSEADTKELGLGGAIVKRLLHTVPEEQPVHVFTDRFFTGLKLAEYLLRRNAHLTGTFMANRTGGAAPKLPNEKNIKRGESCCVVRTDGEMCLTKWKDRKSVMILSTACGITPKGTCRRWSKEERKKVDVPQSHCIKIYNKNMGGVDLADRYVSYDRTKIRTKKWTIRVFAHFLDLAVANAWIEYRNDCKLMDVAAKDILDQFEFKNRVAETLIRAHVDEMQEAVNEVEQDLEIGKTAALPKRTKVTSMPPSLLKHKDGSILKPLLPSDKRTLREHKFYEEVFGAGEPPPDLLTLRTFLPKYLGTWKTDYLGQEVEYLRLDDVTREFRRPCVMDVKIGAQTYDPLAPPEKVALEEAKYRWGWQLGFRILGMRVFDHSEQKYHVYGKDYGLKQTPDTILEGETPRHPANPTYRNRQAELGGPFTGTLGGQGLILTGRGCERRSLFLCSAKHAWPGLIAFSHHMEVDEAYPGPSRAPESLTADTNASGVSSRQAKDDEPASVDATLRNETGDATCSERHGWTEDAWHTVLSCRQKKNLLKQQKSQM</sequence>
<dbReference type="PANTHER" id="PTHR47272">
    <property type="entry name" value="DDE_TNP_1_7 DOMAIN-CONTAINING PROTEIN"/>
    <property type="match status" value="1"/>
</dbReference>
<dbReference type="VEuPathDB" id="VectorBase:LOC119187519"/>
<dbReference type="InterPro" id="IPR038286">
    <property type="entry name" value="IPK_sf"/>
</dbReference>
<dbReference type="Proteomes" id="UP000821866">
    <property type="component" value="Unassembled WGS sequence"/>
</dbReference>
<evidence type="ECO:0000259" key="5">
    <source>
        <dbReference type="Pfam" id="PF13843"/>
    </source>
</evidence>
<dbReference type="VEuPathDB" id="VectorBase:LOC119179134"/>
<dbReference type="InterPro" id="IPR029526">
    <property type="entry name" value="PGBD"/>
</dbReference>
<name>A0A9J6CU54_RHIMP</name>
<proteinExistence type="inferred from homology"/>
<feature type="region of interest" description="Disordered" evidence="4">
    <location>
        <begin position="7"/>
        <end position="83"/>
    </location>
</feature>
<reference evidence="6" key="1">
    <citation type="journal article" date="2020" name="Cell">
        <title>Large-Scale Comparative Analyses of Tick Genomes Elucidate Their Genetic Diversity and Vector Capacities.</title>
        <authorList>
            <consortium name="Tick Genome and Microbiome Consortium (TIGMIC)"/>
            <person name="Jia N."/>
            <person name="Wang J."/>
            <person name="Shi W."/>
            <person name="Du L."/>
            <person name="Sun Y."/>
            <person name="Zhan W."/>
            <person name="Jiang J.F."/>
            <person name="Wang Q."/>
            <person name="Zhang B."/>
            <person name="Ji P."/>
            <person name="Bell-Sakyi L."/>
            <person name="Cui X.M."/>
            <person name="Yuan T.T."/>
            <person name="Jiang B.G."/>
            <person name="Yang W.F."/>
            <person name="Lam T.T."/>
            <person name="Chang Q.C."/>
            <person name="Ding S.J."/>
            <person name="Wang X.J."/>
            <person name="Zhu J.G."/>
            <person name="Ruan X.D."/>
            <person name="Zhao L."/>
            <person name="Wei J.T."/>
            <person name="Ye R.Z."/>
            <person name="Que T.C."/>
            <person name="Du C.H."/>
            <person name="Zhou Y.H."/>
            <person name="Cheng J.X."/>
            <person name="Dai P.F."/>
            <person name="Guo W.B."/>
            <person name="Han X.H."/>
            <person name="Huang E.J."/>
            <person name="Li L.F."/>
            <person name="Wei W."/>
            <person name="Gao Y.C."/>
            <person name="Liu J.Z."/>
            <person name="Shao H.Z."/>
            <person name="Wang X."/>
            <person name="Wang C.C."/>
            <person name="Yang T.C."/>
            <person name="Huo Q.B."/>
            <person name="Li W."/>
            <person name="Chen H.Y."/>
            <person name="Chen S.E."/>
            <person name="Zhou L.G."/>
            <person name="Ni X.B."/>
            <person name="Tian J.H."/>
            <person name="Sheng Y."/>
            <person name="Liu T."/>
            <person name="Pan Y.S."/>
            <person name="Xia L.Y."/>
            <person name="Li J."/>
            <person name="Zhao F."/>
            <person name="Cao W.C."/>
        </authorList>
    </citation>
    <scope>NUCLEOTIDE SEQUENCE</scope>
    <source>
        <strain evidence="6">Rmic-2018</strain>
    </source>
</reference>
<feature type="compositionally biased region" description="Acidic residues" evidence="4">
    <location>
        <begin position="64"/>
        <end position="73"/>
    </location>
</feature>
<dbReference type="Pfam" id="PF03770">
    <property type="entry name" value="IPK"/>
    <property type="match status" value="1"/>
</dbReference>
<dbReference type="InterPro" id="IPR005522">
    <property type="entry name" value="IPK"/>
</dbReference>
<dbReference type="Pfam" id="PF13843">
    <property type="entry name" value="DDE_Tnp_1_7"/>
    <property type="match status" value="1"/>
</dbReference>
<dbReference type="SUPFAM" id="SSF56104">
    <property type="entry name" value="SAICAR synthase-like"/>
    <property type="match status" value="1"/>
</dbReference>
<comment type="caution">
    <text evidence="6">The sequence shown here is derived from an EMBL/GenBank/DDBJ whole genome shotgun (WGS) entry which is preliminary data.</text>
</comment>
<accession>A0A9J6CU54</accession>
<feature type="region of interest" description="Disordered" evidence="4">
    <location>
        <begin position="757"/>
        <end position="803"/>
    </location>
</feature>
<keyword evidence="7" id="KW-1185">Reference proteome</keyword>
<dbReference type="EMBL" id="JABSTU010006811">
    <property type="protein sequence ID" value="KAH7932208.1"/>
    <property type="molecule type" value="Genomic_DNA"/>
</dbReference>
<dbReference type="PANTHER" id="PTHR47272:SF2">
    <property type="entry name" value="PIGGYBAC TRANSPOSABLE ELEMENT-DERIVED PROTEIN 3-LIKE"/>
    <property type="match status" value="1"/>
</dbReference>
<keyword evidence="3" id="KW-0418">Kinase</keyword>
<evidence type="ECO:0000256" key="1">
    <source>
        <dbReference type="ARBA" id="ARBA00007374"/>
    </source>
</evidence>
<evidence type="ECO:0000256" key="3">
    <source>
        <dbReference type="ARBA" id="ARBA00022777"/>
    </source>
</evidence>
<evidence type="ECO:0000313" key="6">
    <source>
        <dbReference type="EMBL" id="KAH7932208.1"/>
    </source>
</evidence>
<protein>
    <recommendedName>
        <fullName evidence="5">PiggyBac transposable element-derived protein domain-containing protein</fullName>
    </recommendedName>
</protein>
<dbReference type="GO" id="GO:0032958">
    <property type="term" value="P:inositol phosphate biosynthetic process"/>
    <property type="evidence" value="ECO:0007669"/>
    <property type="project" value="InterPro"/>
</dbReference>
<evidence type="ECO:0000313" key="7">
    <source>
        <dbReference type="Proteomes" id="UP000821866"/>
    </source>
</evidence>
<comment type="similarity">
    <text evidence="1">Belongs to the inositol phosphokinase (IPK) family.</text>
</comment>
<feature type="domain" description="PiggyBac transposable element-derived protein" evidence="5">
    <location>
        <begin position="111"/>
        <end position="471"/>
    </location>
</feature>